<protein>
    <submittedName>
        <fullName evidence="2">Uncharacterized protein</fullName>
    </submittedName>
</protein>
<dbReference type="HOGENOM" id="CLU_802562_0_0_1"/>
<evidence type="ECO:0000256" key="1">
    <source>
        <dbReference type="SAM" id="MobiDB-lite"/>
    </source>
</evidence>
<proteinExistence type="predicted"/>
<feature type="compositionally biased region" description="Low complexity" evidence="1">
    <location>
        <begin position="280"/>
        <end position="292"/>
    </location>
</feature>
<dbReference type="AlphaFoldDB" id="A0A0D9XHG4"/>
<feature type="compositionally biased region" description="Basic and acidic residues" evidence="1">
    <location>
        <begin position="304"/>
        <end position="315"/>
    </location>
</feature>
<feature type="region of interest" description="Disordered" evidence="1">
    <location>
        <begin position="129"/>
        <end position="186"/>
    </location>
</feature>
<keyword evidence="3" id="KW-1185">Reference proteome</keyword>
<feature type="region of interest" description="Disordered" evidence="1">
    <location>
        <begin position="1"/>
        <end position="95"/>
    </location>
</feature>
<reference evidence="2 3" key="1">
    <citation type="submission" date="2012-08" db="EMBL/GenBank/DDBJ databases">
        <title>Oryza genome evolution.</title>
        <authorList>
            <person name="Wing R.A."/>
        </authorList>
    </citation>
    <scope>NUCLEOTIDE SEQUENCE</scope>
</reference>
<organism evidence="2 3">
    <name type="scientific">Leersia perrieri</name>
    <dbReference type="NCBI Taxonomy" id="77586"/>
    <lineage>
        <taxon>Eukaryota</taxon>
        <taxon>Viridiplantae</taxon>
        <taxon>Streptophyta</taxon>
        <taxon>Embryophyta</taxon>
        <taxon>Tracheophyta</taxon>
        <taxon>Spermatophyta</taxon>
        <taxon>Magnoliopsida</taxon>
        <taxon>Liliopsida</taxon>
        <taxon>Poales</taxon>
        <taxon>Poaceae</taxon>
        <taxon>BOP clade</taxon>
        <taxon>Oryzoideae</taxon>
        <taxon>Oryzeae</taxon>
        <taxon>Oryzinae</taxon>
        <taxon>Leersia</taxon>
    </lineage>
</organism>
<name>A0A0D9XHG4_9ORYZ</name>
<accession>A0A0D9XHG4</accession>
<dbReference type="EnsemblPlants" id="LPERR10G00830.2">
    <property type="protein sequence ID" value="LPERR10G00830.2"/>
    <property type="gene ID" value="LPERR10G00830"/>
</dbReference>
<evidence type="ECO:0000313" key="3">
    <source>
        <dbReference type="Proteomes" id="UP000032180"/>
    </source>
</evidence>
<reference evidence="2" key="3">
    <citation type="submission" date="2015-04" db="UniProtKB">
        <authorList>
            <consortium name="EnsemblPlants"/>
        </authorList>
    </citation>
    <scope>IDENTIFICATION</scope>
</reference>
<dbReference type="Gramene" id="LPERR10G00830.2">
    <property type="protein sequence ID" value="LPERR10G00830.2"/>
    <property type="gene ID" value="LPERR10G00830"/>
</dbReference>
<feature type="region of interest" description="Disordered" evidence="1">
    <location>
        <begin position="275"/>
        <end position="331"/>
    </location>
</feature>
<reference evidence="3" key="2">
    <citation type="submission" date="2013-12" db="EMBL/GenBank/DDBJ databases">
        <authorList>
            <person name="Yu Y."/>
            <person name="Lee S."/>
            <person name="de Baynast K."/>
            <person name="Wissotski M."/>
            <person name="Liu L."/>
            <person name="Talag J."/>
            <person name="Goicoechea J."/>
            <person name="Angelova A."/>
            <person name="Jetty R."/>
            <person name="Kudrna D."/>
            <person name="Golser W."/>
            <person name="Rivera L."/>
            <person name="Zhang J."/>
            <person name="Wing R."/>
        </authorList>
    </citation>
    <scope>NUCLEOTIDE SEQUENCE</scope>
</reference>
<dbReference type="Proteomes" id="UP000032180">
    <property type="component" value="Chromosome 10"/>
</dbReference>
<sequence>MDKGSVCITSSGMLPSSPALLQIGADTGGLHRPRHLHGLVHSENPHQNHPRNPKNAGINDRQARTPSNLHLKNPKNQEKNQENQTKNRRSLSCRKGEQTYEIDGLVEHGLQIVSLPGHLPLLSLPTASAREKRKKQPLPRKPPLPPLTAGFRRRPPGWTPHTATDSVVAAPLPNSPGNVERTGPRRGSWWAAAAEVGRRKRRVEQQAVGRRRMQEEMWRQKTTPWRMRTVAAACSAFIAAVRRGIWGAAMTVVLAFCSAATAVLRGFGVGFGGGGGGGSREPPSSSIFQSSSAGEVNGTEEEERGIRKKEENDGRTRRKRKTFELEGNHGSGMTRQRAVCGDFVNL</sequence>
<evidence type="ECO:0000313" key="2">
    <source>
        <dbReference type="EnsemblPlants" id="LPERR10G00830.2"/>
    </source>
</evidence>